<evidence type="ECO:0000259" key="11">
    <source>
        <dbReference type="Pfam" id="PF11978"/>
    </source>
</evidence>
<evidence type="ECO:0000256" key="2">
    <source>
        <dbReference type="ARBA" id="ARBA00004496"/>
    </source>
</evidence>
<dbReference type="CDD" id="cd08825">
    <property type="entry name" value="MVP_shoulder"/>
    <property type="match status" value="1"/>
</dbReference>
<feature type="domain" description="Major vault protein repeat" evidence="10">
    <location>
        <begin position="178"/>
        <end position="218"/>
    </location>
</feature>
<evidence type="ECO:0000256" key="4">
    <source>
        <dbReference type="ARBA" id="ARBA00022490"/>
    </source>
</evidence>
<keyword evidence="5" id="KW-0677">Repeat</keyword>
<evidence type="ECO:0000256" key="1">
    <source>
        <dbReference type="ARBA" id="ARBA00004123"/>
    </source>
</evidence>
<feature type="repeat" description="MVP" evidence="8">
    <location>
        <begin position="129"/>
        <end position="181"/>
    </location>
</feature>
<dbReference type="InterPro" id="IPR043023">
    <property type="entry name" value="MVP_rep_sf"/>
</dbReference>
<dbReference type="Gene3D" id="3.30.479.30">
    <property type="entry name" value="Band 7 domain"/>
    <property type="match status" value="1"/>
</dbReference>
<dbReference type="Gene3D" id="6.10.250.720">
    <property type="match status" value="1"/>
</dbReference>
<dbReference type="InterPro" id="IPR041136">
    <property type="entry name" value="Vault_4"/>
</dbReference>
<feature type="domain" description="Major vault protein shoulder" evidence="11">
    <location>
        <begin position="541"/>
        <end position="656"/>
    </location>
</feature>
<feature type="domain" description="Major vault protein repeat" evidence="10">
    <location>
        <begin position="126"/>
        <end position="166"/>
    </location>
</feature>
<dbReference type="GO" id="GO:0005737">
    <property type="term" value="C:cytoplasm"/>
    <property type="evidence" value="ECO:0007669"/>
    <property type="project" value="UniProtKB-SubCell"/>
</dbReference>
<dbReference type="Gene3D" id="2.30.30.570">
    <property type="match status" value="2"/>
</dbReference>
<reference evidence="15" key="1">
    <citation type="submission" date="2014-05" db="EMBL/GenBank/DDBJ databases">
        <authorList>
            <person name="Chronopoulou M."/>
        </authorList>
    </citation>
    <scope>NUCLEOTIDE SEQUENCE</scope>
    <source>
        <tissue evidence="15">Whole organism</tissue>
    </source>
</reference>
<feature type="repeat" description="MVP" evidence="8">
    <location>
        <begin position="69"/>
        <end position="128"/>
    </location>
</feature>
<dbReference type="EMBL" id="HACA01016359">
    <property type="protein sequence ID" value="CDW33720.1"/>
    <property type="molecule type" value="Transcribed_RNA"/>
</dbReference>
<dbReference type="PANTHER" id="PTHR14165:SF3">
    <property type="entry name" value="MAJOR VAULT PROTEIN"/>
    <property type="match status" value="1"/>
</dbReference>
<feature type="repeat" description="MVP" evidence="8">
    <location>
        <begin position="235"/>
        <end position="289"/>
    </location>
</feature>
<feature type="domain" description="Major vault protein repeat" evidence="10">
    <location>
        <begin position="238"/>
        <end position="274"/>
    </location>
</feature>
<dbReference type="Gene3D" id="6.20.380.10">
    <property type="match status" value="1"/>
</dbReference>
<feature type="coiled-coil region" evidence="9">
    <location>
        <begin position="699"/>
        <end position="763"/>
    </location>
</feature>
<dbReference type="InterPro" id="IPR039059">
    <property type="entry name" value="MVP"/>
</dbReference>
<dbReference type="GO" id="GO:0005634">
    <property type="term" value="C:nucleus"/>
    <property type="evidence" value="ECO:0007669"/>
    <property type="project" value="UniProtKB-SubCell"/>
</dbReference>
<feature type="repeat" description="MVP" evidence="8">
    <location>
        <begin position="182"/>
        <end position="234"/>
    </location>
</feature>
<dbReference type="Gene3D" id="2.30.30.560">
    <property type="match status" value="2"/>
</dbReference>
<feature type="repeat" description="MVP" evidence="8">
    <location>
        <begin position="340"/>
        <end position="395"/>
    </location>
</feature>
<dbReference type="PANTHER" id="PTHR14165">
    <property type="entry name" value="MAJOR VAULT PROTEIN"/>
    <property type="match status" value="1"/>
</dbReference>
<evidence type="ECO:0000259" key="12">
    <source>
        <dbReference type="Pfam" id="PF17794"/>
    </source>
</evidence>
<feature type="domain" description="Major vault protein repeat" evidence="13">
    <location>
        <begin position="479"/>
        <end position="540"/>
    </location>
</feature>
<accession>A0A0K2U6N2</accession>
<evidence type="ECO:0000256" key="8">
    <source>
        <dbReference type="PROSITE-ProRule" id="PRU00571"/>
    </source>
</evidence>
<dbReference type="Pfam" id="PF17796">
    <property type="entry name" value="Vault_4"/>
    <property type="match status" value="1"/>
</dbReference>
<evidence type="ECO:0000256" key="6">
    <source>
        <dbReference type="ARBA" id="ARBA00023242"/>
    </source>
</evidence>
<dbReference type="FunFam" id="2.30.30.560:FF:000002">
    <property type="entry name" value="Major vault protein-alpha"/>
    <property type="match status" value="1"/>
</dbReference>
<feature type="domain" description="Major vault protein repeat" evidence="12">
    <location>
        <begin position="63"/>
        <end position="121"/>
    </location>
</feature>
<keyword evidence="4 8" id="KW-0963">Cytoplasm</keyword>
<keyword evidence="9" id="KW-0175">Coiled coil</keyword>
<feature type="domain" description="Major vault protein repeat" evidence="14">
    <location>
        <begin position="391"/>
        <end position="449"/>
    </location>
</feature>
<dbReference type="InterPro" id="IPR040989">
    <property type="entry name" value="Vault_3"/>
</dbReference>
<dbReference type="FunFam" id="2.30.30.550:FF:000001">
    <property type="entry name" value="major vault protein-like"/>
    <property type="match status" value="2"/>
</dbReference>
<sequence>MSHELVKRHKMSNPMDGHSFFRIPPFFYMHVVDQTTNVTSVETGPQTYHVKEHDVVLLPPTRMVVIPPGSYCVVSNPVVTKDGTIEKDRFGQIKLSHGDEEIRLKRDPFPLYPGEKLKVEVTPLTIVHSSSALLLKVIRNFTDEDKTERVAGDLYLFEGPGTYFPRKEVEVVKTITATVIHENEALKLSAARETLDRSGCKRVAGEEWLVRKPGAYLPLAYENILRIVRAHIPQTDVAILVKAYGSFKDTFGVERKNGDQYLITLEDTSSFIPDVQEEIMGTVEATTLDSRHYCTILNPYGSDGKPMLGHRKIIKGEISFFLKPGEILEDGVKEVYILGEDEGIVLKSLVKYEDKSVSPPVMRKPGDRWMIKGTMEYTPTIEVEVIDVRKAIPLHDNEGIYVRNIQTGSIRSVIGKTYMLKEDEELWEKDLSPMVQILLNKNRDVTADRGEWINPEKEKRAAKTGSTPTVVEDVNLTRVITFKVPHNAAVQVYDYKSRQSRVVYGPDLVMLEPNEEFTQLSLSGGKPKRPNLIRSLALLLGPDFCSDNVTVETADHARLELKLSYNWQFKVEKNQDNGAKLFSVPDFIGDMCKSIASKVRGAVSSVSFDNFHKNSAGIIRSAVFGDETNNSKGVLEFPTNNLIVTSIDIQSVEPVDQRTRDSLQKSVTLAIEITTQSQEAAAKREAEIIDQEAKGRLERQRITDEAQAEKSRKQLLELQADCAIVEAIGHSSADAKAQAESNKIEAEAQIENAKRKTEALGIEAEAELTRLREARDAEIEYIEKQNKLEIDKKMEIMRLEVEKFKAMVNAVGPQTLLSMSALPREHQIQMLKSLGLKSTLITDGKTPINLIDAAKGLIGVGQETVAE</sequence>
<evidence type="ECO:0000259" key="10">
    <source>
        <dbReference type="Pfam" id="PF01505"/>
    </source>
</evidence>
<feature type="domain" description="Major vault protein repeat" evidence="12">
    <location>
        <begin position="286"/>
        <end position="332"/>
    </location>
</feature>
<dbReference type="PROSITE" id="PS51224">
    <property type="entry name" value="MVP"/>
    <property type="match status" value="6"/>
</dbReference>
<evidence type="ECO:0000256" key="9">
    <source>
        <dbReference type="SAM" id="Coils"/>
    </source>
</evidence>
<dbReference type="InterPro" id="IPR041134">
    <property type="entry name" value="Vault_2"/>
</dbReference>
<dbReference type="Gene3D" id="2.30.30.550">
    <property type="entry name" value="Major Vault Protein repeat"/>
    <property type="match status" value="4"/>
</dbReference>
<dbReference type="Gene3D" id="2.30.30.620">
    <property type="match status" value="1"/>
</dbReference>
<feature type="domain" description="Major vault protein repeat" evidence="10">
    <location>
        <begin position="336"/>
        <end position="379"/>
    </location>
</feature>
<keyword evidence="7 8" id="KW-0687">Ribonucleoprotein</keyword>
<dbReference type="InterPro" id="IPR002499">
    <property type="entry name" value="Vault_N"/>
</dbReference>
<protein>
    <recommendedName>
        <fullName evidence="3">Major vault protein</fullName>
    </recommendedName>
</protein>
<dbReference type="InterPro" id="IPR041139">
    <property type="entry name" value="MVP_rep_dom"/>
</dbReference>
<dbReference type="FunFam" id="3.30.479.30:FF:000010">
    <property type="entry name" value="major vault protein-like"/>
    <property type="match status" value="1"/>
</dbReference>
<dbReference type="Pfam" id="PF17794">
    <property type="entry name" value="Vault_2"/>
    <property type="match status" value="2"/>
</dbReference>
<evidence type="ECO:0000259" key="13">
    <source>
        <dbReference type="Pfam" id="PF17795"/>
    </source>
</evidence>
<dbReference type="OrthoDB" id="6365499at2759"/>
<dbReference type="FunFam" id="2.30.30.570:FF:000002">
    <property type="entry name" value="Major vault protein-alpha"/>
    <property type="match status" value="1"/>
</dbReference>
<evidence type="ECO:0000256" key="5">
    <source>
        <dbReference type="ARBA" id="ARBA00022737"/>
    </source>
</evidence>
<evidence type="ECO:0000256" key="7">
    <source>
        <dbReference type="ARBA" id="ARBA00023274"/>
    </source>
</evidence>
<comment type="subcellular location">
    <subcellularLocation>
        <location evidence="2 8">Cytoplasm</location>
    </subcellularLocation>
    <subcellularLocation>
        <location evidence="1">Nucleus</location>
    </subcellularLocation>
</comment>
<evidence type="ECO:0000259" key="14">
    <source>
        <dbReference type="Pfam" id="PF17796"/>
    </source>
</evidence>
<dbReference type="Pfam" id="PF01505">
    <property type="entry name" value="Vault"/>
    <property type="match status" value="4"/>
</dbReference>
<dbReference type="InterPro" id="IPR043179">
    <property type="entry name" value="Vault_2_sf"/>
</dbReference>
<organism evidence="15">
    <name type="scientific">Lepeophtheirus salmonis</name>
    <name type="common">Salmon louse</name>
    <name type="synonym">Caligus salmonis</name>
    <dbReference type="NCBI Taxonomy" id="72036"/>
    <lineage>
        <taxon>Eukaryota</taxon>
        <taxon>Metazoa</taxon>
        <taxon>Ecdysozoa</taxon>
        <taxon>Arthropoda</taxon>
        <taxon>Crustacea</taxon>
        <taxon>Multicrustacea</taxon>
        <taxon>Hexanauplia</taxon>
        <taxon>Copepoda</taxon>
        <taxon>Siphonostomatoida</taxon>
        <taxon>Caligidae</taxon>
        <taxon>Lepeophtheirus</taxon>
    </lineage>
</organism>
<dbReference type="GO" id="GO:1990904">
    <property type="term" value="C:ribonucleoprotein complex"/>
    <property type="evidence" value="ECO:0007669"/>
    <property type="project" value="UniProtKB-UniRule"/>
</dbReference>
<dbReference type="Pfam" id="PF17795">
    <property type="entry name" value="Vault_3"/>
    <property type="match status" value="1"/>
</dbReference>
<evidence type="ECO:0000313" key="15">
    <source>
        <dbReference type="EMBL" id="CDW33720.1"/>
    </source>
</evidence>
<dbReference type="AlphaFoldDB" id="A0A0K2U6N2"/>
<dbReference type="FunFam" id="2.30.30.560:FF:000001">
    <property type="entry name" value="major vault protein-like"/>
    <property type="match status" value="1"/>
</dbReference>
<dbReference type="InterPro" id="IPR021870">
    <property type="entry name" value="MVP_shoulder"/>
</dbReference>
<keyword evidence="6" id="KW-0539">Nucleus</keyword>
<dbReference type="Pfam" id="PF11978">
    <property type="entry name" value="MVP_shoulder"/>
    <property type="match status" value="1"/>
</dbReference>
<evidence type="ECO:0000256" key="3">
    <source>
        <dbReference type="ARBA" id="ARBA00018296"/>
    </source>
</evidence>
<name>A0A0K2U6N2_LEPSM</name>
<dbReference type="FunFam" id="2.30.30.570:FF:000001">
    <property type="entry name" value="major vault protein-like"/>
    <property type="match status" value="1"/>
</dbReference>
<proteinExistence type="predicted"/>
<dbReference type="InterPro" id="IPR036013">
    <property type="entry name" value="Band_7/SPFH_dom_sf"/>
</dbReference>
<feature type="repeat" description="MVP" evidence="8">
    <location>
        <begin position="291"/>
        <end position="339"/>
    </location>
</feature>